<comment type="caution">
    <text evidence="9">The sequence shown here is derived from an EMBL/GenBank/DDBJ whole genome shotgun (WGS) entry which is preliminary data.</text>
</comment>
<evidence type="ECO:0000256" key="6">
    <source>
        <dbReference type="ARBA" id="ARBA00023136"/>
    </source>
</evidence>
<feature type="transmembrane region" description="Helical" evidence="7">
    <location>
        <begin position="12"/>
        <end position="35"/>
    </location>
</feature>
<dbReference type="RefSeq" id="WP_253803991.1">
    <property type="nucleotide sequence ID" value="NZ_BAAAUB010000004.1"/>
</dbReference>
<feature type="domain" description="Major facilitator superfamily (MFS) profile" evidence="8">
    <location>
        <begin position="217"/>
        <end position="407"/>
    </location>
</feature>
<keyword evidence="10" id="KW-1185">Reference proteome</keyword>
<organism evidence="9 10">
    <name type="scientific">Kitasatospora paracochleata</name>
    <dbReference type="NCBI Taxonomy" id="58354"/>
    <lineage>
        <taxon>Bacteria</taxon>
        <taxon>Bacillati</taxon>
        <taxon>Actinomycetota</taxon>
        <taxon>Actinomycetes</taxon>
        <taxon>Kitasatosporales</taxon>
        <taxon>Streptomycetaceae</taxon>
        <taxon>Kitasatospora</taxon>
    </lineage>
</organism>
<feature type="transmembrane region" description="Helical" evidence="7">
    <location>
        <begin position="344"/>
        <end position="363"/>
    </location>
</feature>
<evidence type="ECO:0000256" key="7">
    <source>
        <dbReference type="SAM" id="Phobius"/>
    </source>
</evidence>
<comment type="subcellular location">
    <subcellularLocation>
        <location evidence="1">Cell membrane</location>
        <topology evidence="1">Multi-pass membrane protein</topology>
    </subcellularLocation>
</comment>
<evidence type="ECO:0000256" key="5">
    <source>
        <dbReference type="ARBA" id="ARBA00022989"/>
    </source>
</evidence>
<keyword evidence="6 7" id="KW-0472">Membrane</keyword>
<accession>A0ABT1J9E3</accession>
<keyword evidence="3" id="KW-1003">Cell membrane</keyword>
<dbReference type="InterPro" id="IPR010290">
    <property type="entry name" value="TM_effector"/>
</dbReference>
<protein>
    <submittedName>
        <fullName evidence="9">MFS family permease</fullName>
    </submittedName>
</protein>
<feature type="transmembrane region" description="Helical" evidence="7">
    <location>
        <begin position="221"/>
        <end position="244"/>
    </location>
</feature>
<dbReference type="InterPro" id="IPR036259">
    <property type="entry name" value="MFS_trans_sf"/>
</dbReference>
<gene>
    <name evidence="9" type="ORF">FHR36_007018</name>
</gene>
<dbReference type="CDD" id="cd06173">
    <property type="entry name" value="MFS_MefA_like"/>
    <property type="match status" value="1"/>
</dbReference>
<feature type="transmembrane region" description="Helical" evidence="7">
    <location>
        <begin position="157"/>
        <end position="185"/>
    </location>
</feature>
<name>A0ABT1J9E3_9ACTN</name>
<dbReference type="Gene3D" id="1.20.1250.20">
    <property type="entry name" value="MFS general substrate transporter like domains"/>
    <property type="match status" value="1"/>
</dbReference>
<sequence length="407" mass="42182">MTRLGREFHTLWAASAVANLGNGIAAAAAPLLVSSLTTDPVLVGLAVFAQQLPWLLFSLLSGVVVDRVDRRRLAVAMDAGRALVIAVLALAVYRHAVSIPLVYGLGFLLGCCETLGDNASSAMIPSVVDSADLPLANSRMQSAYFLLNRFVGPPLGAALFGVAAGLPITVNAVTFALSAVLMAALRRPASTPPAGPAAPRASVAADILAGVRWLWREPAIRTLSLALCLMNITLMAGFSVMVLYCRRHLGLSGFGYSVLLTAIAVGGMAGSLVAPRLQERFSTSVLLRAGLVIESLTHLGLALAGTAAVAGPVLLVFGAHGSVWNSVDQTLRQRAVPDELRGRVQSVFLMIGIGGFALGSLIGGPLARLLGITGPFWVSAVVMAALTVVAWRPFGRRLSLPAGAAVS</sequence>
<dbReference type="PROSITE" id="PS50850">
    <property type="entry name" value="MFS"/>
    <property type="match status" value="1"/>
</dbReference>
<dbReference type="SUPFAM" id="SSF103473">
    <property type="entry name" value="MFS general substrate transporter"/>
    <property type="match status" value="1"/>
</dbReference>
<evidence type="ECO:0000256" key="2">
    <source>
        <dbReference type="ARBA" id="ARBA00022448"/>
    </source>
</evidence>
<feature type="transmembrane region" description="Helical" evidence="7">
    <location>
        <begin position="41"/>
        <end position="61"/>
    </location>
</feature>
<reference evidence="9 10" key="1">
    <citation type="submission" date="2022-06" db="EMBL/GenBank/DDBJ databases">
        <title>Sequencing the genomes of 1000 actinobacteria strains.</title>
        <authorList>
            <person name="Klenk H.-P."/>
        </authorList>
    </citation>
    <scope>NUCLEOTIDE SEQUENCE [LARGE SCALE GENOMIC DNA]</scope>
    <source>
        <strain evidence="9 10">DSM 41656</strain>
    </source>
</reference>
<dbReference type="PANTHER" id="PTHR23513:SF6">
    <property type="entry name" value="MAJOR FACILITATOR SUPERFAMILY ASSOCIATED DOMAIN-CONTAINING PROTEIN"/>
    <property type="match status" value="1"/>
</dbReference>
<evidence type="ECO:0000259" key="8">
    <source>
        <dbReference type="PROSITE" id="PS50850"/>
    </source>
</evidence>
<dbReference type="EMBL" id="JAMZDX010000007">
    <property type="protein sequence ID" value="MCP2313819.1"/>
    <property type="molecule type" value="Genomic_DNA"/>
</dbReference>
<evidence type="ECO:0000256" key="4">
    <source>
        <dbReference type="ARBA" id="ARBA00022692"/>
    </source>
</evidence>
<dbReference type="InterPro" id="IPR020846">
    <property type="entry name" value="MFS_dom"/>
</dbReference>
<keyword evidence="2" id="KW-0813">Transport</keyword>
<dbReference type="Pfam" id="PF05977">
    <property type="entry name" value="MFS_3"/>
    <property type="match status" value="1"/>
</dbReference>
<feature type="transmembrane region" description="Helical" evidence="7">
    <location>
        <begin position="297"/>
        <end position="323"/>
    </location>
</feature>
<dbReference type="Proteomes" id="UP001206483">
    <property type="component" value="Unassembled WGS sequence"/>
</dbReference>
<evidence type="ECO:0000256" key="3">
    <source>
        <dbReference type="ARBA" id="ARBA00022475"/>
    </source>
</evidence>
<evidence type="ECO:0000256" key="1">
    <source>
        <dbReference type="ARBA" id="ARBA00004651"/>
    </source>
</evidence>
<proteinExistence type="predicted"/>
<dbReference type="PANTHER" id="PTHR23513">
    <property type="entry name" value="INTEGRAL MEMBRANE EFFLUX PROTEIN-RELATED"/>
    <property type="match status" value="1"/>
</dbReference>
<evidence type="ECO:0000313" key="9">
    <source>
        <dbReference type="EMBL" id="MCP2313819.1"/>
    </source>
</evidence>
<evidence type="ECO:0000313" key="10">
    <source>
        <dbReference type="Proteomes" id="UP001206483"/>
    </source>
</evidence>
<feature type="transmembrane region" description="Helical" evidence="7">
    <location>
        <begin position="256"/>
        <end position="277"/>
    </location>
</feature>
<feature type="transmembrane region" description="Helical" evidence="7">
    <location>
        <begin position="369"/>
        <end position="391"/>
    </location>
</feature>
<keyword evidence="4 7" id="KW-0812">Transmembrane</keyword>
<keyword evidence="5 7" id="KW-1133">Transmembrane helix</keyword>